<keyword evidence="2" id="KW-0472">Membrane</keyword>
<organism evidence="3 4">
    <name type="scientific">Triangularia verruculosa</name>
    <dbReference type="NCBI Taxonomy" id="2587418"/>
    <lineage>
        <taxon>Eukaryota</taxon>
        <taxon>Fungi</taxon>
        <taxon>Dikarya</taxon>
        <taxon>Ascomycota</taxon>
        <taxon>Pezizomycotina</taxon>
        <taxon>Sordariomycetes</taxon>
        <taxon>Sordariomycetidae</taxon>
        <taxon>Sordariales</taxon>
        <taxon>Podosporaceae</taxon>
        <taxon>Triangularia</taxon>
    </lineage>
</organism>
<name>A0AAN6X6M5_9PEZI</name>
<feature type="region of interest" description="Disordered" evidence="1">
    <location>
        <begin position="188"/>
        <end position="211"/>
    </location>
</feature>
<feature type="non-terminal residue" evidence="3">
    <location>
        <position position="720"/>
    </location>
</feature>
<evidence type="ECO:0000313" key="4">
    <source>
        <dbReference type="Proteomes" id="UP001303160"/>
    </source>
</evidence>
<keyword evidence="2" id="KW-0812">Transmembrane</keyword>
<comment type="caution">
    <text evidence="3">The sequence shown here is derived from an EMBL/GenBank/DDBJ whole genome shotgun (WGS) entry which is preliminary data.</text>
</comment>
<feature type="compositionally biased region" description="Basic and acidic residues" evidence="1">
    <location>
        <begin position="194"/>
        <end position="207"/>
    </location>
</feature>
<sequence length="720" mass="79948">YQVSEEQQFELWCLEVRRLVDNVNQQEPLQVEGHDEWFGKADREGYLKLDKLATQLSFATRICILDNELLLLEFEPISSNPSNFQISKRELSKFASGPGSSTYDGSIRLKDENDRCYQALVNYVTGTLVRVLLRATSGQFWDDNVVIALAKLATKLKIVGFDLEKSTDVCLSGAREWDRWFRNELKMDFPSPPADKDTGGKSPRDKQLQAAQRTIPQGGKDYFRLMAAFHQCIAVLVQQISGYLRSFPDTTVVTDSFEACSIVYDTGFKEARAVLCQQRSGAIGGSGDIKEVHCVGFAFDVCLEVLEQLMEGQRLSSEGSLPPSTAYVSVHWTWTPILPRKLGDDGIQLGESKIGHIYLASMRDVTTAIVPFLMVCGNFMRQLRGMLVAVDSISKPGTVKMCDDVPFLAAFMLRTSNYRSTTSPDYTSVSLCSIALKRSLGHWNSTGVGDAPASSGCVQGNTEANTKLRSELQAANADMTRVLRKIDSWAIDATSIIIPYRRYCWGTFFLCGLLVVGGLAIGVSVQTRIEGVDPFNISTFCWVLAGFLILVAKSIRVQEWPWRDFFLGRVVCKSVSEVVAVSSVDAQQLLSVLLRLEPVMILDKRGPFEAIFTRRNQETGFAIDVPIGTAALNEGGCFFVKVLSDTGPVFVCLRINYGRPYTSIEYQGGTTAGEEVMYSQRDTPWGWDRGSNKGPLYSLSTSSVTWTRVIGLQCDKAYFD</sequence>
<accession>A0AAN6X6M5</accession>
<dbReference type="AlphaFoldDB" id="A0AAN6X6M5"/>
<evidence type="ECO:0000313" key="3">
    <source>
        <dbReference type="EMBL" id="KAK4194940.1"/>
    </source>
</evidence>
<reference evidence="3" key="1">
    <citation type="journal article" date="2023" name="Mol. Phylogenet. Evol.">
        <title>Genome-scale phylogeny and comparative genomics of the fungal order Sordariales.</title>
        <authorList>
            <person name="Hensen N."/>
            <person name="Bonometti L."/>
            <person name="Westerberg I."/>
            <person name="Brannstrom I.O."/>
            <person name="Guillou S."/>
            <person name="Cros-Aarteil S."/>
            <person name="Calhoun S."/>
            <person name="Haridas S."/>
            <person name="Kuo A."/>
            <person name="Mondo S."/>
            <person name="Pangilinan J."/>
            <person name="Riley R."/>
            <person name="LaButti K."/>
            <person name="Andreopoulos B."/>
            <person name="Lipzen A."/>
            <person name="Chen C."/>
            <person name="Yan M."/>
            <person name="Daum C."/>
            <person name="Ng V."/>
            <person name="Clum A."/>
            <person name="Steindorff A."/>
            <person name="Ohm R.A."/>
            <person name="Martin F."/>
            <person name="Silar P."/>
            <person name="Natvig D.O."/>
            <person name="Lalanne C."/>
            <person name="Gautier V."/>
            <person name="Ament-Velasquez S.L."/>
            <person name="Kruys A."/>
            <person name="Hutchinson M.I."/>
            <person name="Powell A.J."/>
            <person name="Barry K."/>
            <person name="Miller A.N."/>
            <person name="Grigoriev I.V."/>
            <person name="Debuchy R."/>
            <person name="Gladieux P."/>
            <person name="Hiltunen Thoren M."/>
            <person name="Johannesson H."/>
        </authorList>
    </citation>
    <scope>NUCLEOTIDE SEQUENCE</scope>
    <source>
        <strain evidence="3">CBS 315.58</strain>
    </source>
</reference>
<feature type="transmembrane region" description="Helical" evidence="2">
    <location>
        <begin position="503"/>
        <end position="523"/>
    </location>
</feature>
<proteinExistence type="predicted"/>
<keyword evidence="2" id="KW-1133">Transmembrane helix</keyword>
<evidence type="ECO:0000256" key="1">
    <source>
        <dbReference type="SAM" id="MobiDB-lite"/>
    </source>
</evidence>
<protein>
    <submittedName>
        <fullName evidence="3">Uncharacterized protein</fullName>
    </submittedName>
</protein>
<reference evidence="3" key="2">
    <citation type="submission" date="2023-05" db="EMBL/GenBank/DDBJ databases">
        <authorList>
            <consortium name="Lawrence Berkeley National Laboratory"/>
            <person name="Steindorff A."/>
            <person name="Hensen N."/>
            <person name="Bonometti L."/>
            <person name="Westerberg I."/>
            <person name="Brannstrom I.O."/>
            <person name="Guillou S."/>
            <person name="Cros-Aarteil S."/>
            <person name="Calhoun S."/>
            <person name="Haridas S."/>
            <person name="Kuo A."/>
            <person name="Mondo S."/>
            <person name="Pangilinan J."/>
            <person name="Riley R."/>
            <person name="Labutti K."/>
            <person name="Andreopoulos B."/>
            <person name="Lipzen A."/>
            <person name="Chen C."/>
            <person name="Yanf M."/>
            <person name="Daum C."/>
            <person name="Ng V."/>
            <person name="Clum A."/>
            <person name="Ohm R."/>
            <person name="Martin F."/>
            <person name="Silar P."/>
            <person name="Natvig D."/>
            <person name="Lalanne C."/>
            <person name="Gautier V."/>
            <person name="Ament-Velasquez S.L."/>
            <person name="Kruys A."/>
            <person name="Hutchinson M.I."/>
            <person name="Powell A.J."/>
            <person name="Barry K."/>
            <person name="Miller A.N."/>
            <person name="Grigoriev I.V."/>
            <person name="Debuchy R."/>
            <person name="Gladieux P."/>
            <person name="Thoren M.H."/>
            <person name="Johannesson H."/>
        </authorList>
    </citation>
    <scope>NUCLEOTIDE SEQUENCE</scope>
    <source>
        <strain evidence="3">CBS 315.58</strain>
    </source>
</reference>
<dbReference type="Proteomes" id="UP001303160">
    <property type="component" value="Unassembled WGS sequence"/>
</dbReference>
<keyword evidence="4" id="KW-1185">Reference proteome</keyword>
<dbReference type="EMBL" id="MU864032">
    <property type="protein sequence ID" value="KAK4194940.1"/>
    <property type="molecule type" value="Genomic_DNA"/>
</dbReference>
<gene>
    <name evidence="3" type="ORF">QBC40DRAFT_159415</name>
</gene>
<feature type="non-terminal residue" evidence="3">
    <location>
        <position position="1"/>
    </location>
</feature>
<evidence type="ECO:0000256" key="2">
    <source>
        <dbReference type="SAM" id="Phobius"/>
    </source>
</evidence>
<feature type="transmembrane region" description="Helical" evidence="2">
    <location>
        <begin position="535"/>
        <end position="555"/>
    </location>
</feature>